<gene>
    <name evidence="1" type="ORF">GMD78_04975</name>
</gene>
<reference evidence="1 2" key="1">
    <citation type="submission" date="2019-11" db="EMBL/GenBank/DDBJ databases">
        <authorList>
            <person name="Li X."/>
        </authorList>
    </citation>
    <scope>NUCLEOTIDE SEQUENCE [LARGE SCALE GENOMIC DNA]</scope>
    <source>
        <strain evidence="1 2">L9</strain>
    </source>
</reference>
<keyword evidence="2" id="KW-1185">Reference proteome</keyword>
<comment type="caution">
    <text evidence="1">The sequence shown here is derived from an EMBL/GenBank/DDBJ whole genome shotgun (WGS) entry which is preliminary data.</text>
</comment>
<dbReference type="Proteomes" id="UP000469125">
    <property type="component" value="Unassembled WGS sequence"/>
</dbReference>
<evidence type="ECO:0000313" key="2">
    <source>
        <dbReference type="Proteomes" id="UP000469125"/>
    </source>
</evidence>
<accession>A0A6N8FHL9</accession>
<dbReference type="EMBL" id="WOCA01000003">
    <property type="protein sequence ID" value="MUK87754.1"/>
    <property type="molecule type" value="Genomic_DNA"/>
</dbReference>
<evidence type="ECO:0000313" key="1">
    <source>
        <dbReference type="EMBL" id="MUK87754.1"/>
    </source>
</evidence>
<sequence length="137" mass="14382">MVSGFGNFSPAISITDGSTFSFPAGDAYSFIMPFDSIIESIYMSVTNLAFTPPAGQEIFPYVALATAPSGSNTFTLIPETQTFVDTPYVGGTSYPANTILSGSLPGIDVPISEGTRIAIVCGFETTGSPLADTYLFY</sequence>
<name>A0A6N8FHL9_9BACI</name>
<protein>
    <submittedName>
        <fullName evidence="1">Uncharacterized protein</fullName>
    </submittedName>
</protein>
<dbReference type="AlphaFoldDB" id="A0A6N8FHL9"/>
<organism evidence="1 2">
    <name type="scientific">Ornithinibacillus caprae</name>
    <dbReference type="NCBI Taxonomy" id="2678566"/>
    <lineage>
        <taxon>Bacteria</taxon>
        <taxon>Bacillati</taxon>
        <taxon>Bacillota</taxon>
        <taxon>Bacilli</taxon>
        <taxon>Bacillales</taxon>
        <taxon>Bacillaceae</taxon>
        <taxon>Ornithinibacillus</taxon>
    </lineage>
</organism>
<proteinExistence type="predicted"/>